<dbReference type="VEuPathDB" id="CryptoDB:cand_013850"/>
<proteinExistence type="predicted"/>
<sequence>MKFLIIYIALFILNLNILSVNGCKRYREIRINKVFEISGSRSPPKTIQDFSKCTDNSLYVTNVLNTARWELIKNRKGTGWDETLIPPLMFCVKIIDTPIYPSEQCSSNSIELIVHDGISAAKSGISLSKFINLSKGDEKCLFISPCDLLNKIYWAESRFTNLINNLEFRILVHFQSQNQGRFNIKASIRGVARAMKHHRRFWDYNYVLTQNFEKIQAVSLYIPYKVKPNRFISDLCLIKPSVTSKFDGNKSSLCIYEKCLWNIWMGQLKGEGVGLRCVIGKASANGEYFVGWYSPQVLGINTMGSAQISLKWGKPLVPDDICKISDDLLNKLRAEDKQSIDYDSSWFPDNNNNNTSEGVNESYKSHESYISRDYNSKSNSNINKPSNNVANKTSSVTTVSTVQTSTALIRKPKSEDSNIKSNNEVYIKKESLKLNDTNKTINITSLCTNNTCEPISTSLSKDICPCKNIEDKYGNNSNDDLQTNRSNLEESNEASCACLEEGEVDVDLVIVDNHQLDTVDDLKTEEKKTKESICNNIQGLNDLDTMTKKWICLKNSRSNLLQ</sequence>
<dbReference type="GeneID" id="92365570"/>
<dbReference type="EMBL" id="LRBS01000027">
    <property type="protein sequence ID" value="OII77809.1"/>
    <property type="molecule type" value="Genomic_DNA"/>
</dbReference>
<evidence type="ECO:0000256" key="2">
    <source>
        <dbReference type="SAM" id="SignalP"/>
    </source>
</evidence>
<evidence type="ECO:0000313" key="4">
    <source>
        <dbReference type="Proteomes" id="UP000186804"/>
    </source>
</evidence>
<keyword evidence="2" id="KW-0732">Signal</keyword>
<feature type="chain" id="PRO_5012294867" evidence="2">
    <location>
        <begin position="23"/>
        <end position="562"/>
    </location>
</feature>
<dbReference type="AlphaFoldDB" id="A0A1J4MU70"/>
<reference evidence="3 4" key="1">
    <citation type="submission" date="2016-10" db="EMBL/GenBank/DDBJ databases">
        <title>Reductive evolution of mitochondrial metabolism and differential evolution of invasion-related proteins in Cryptosporidium.</title>
        <authorList>
            <person name="Liu S."/>
            <person name="Roellig D.M."/>
            <person name="Guo Y."/>
            <person name="Li N."/>
            <person name="Frace M.A."/>
            <person name="Tang K."/>
            <person name="Zhang L."/>
            <person name="Feng Y."/>
            <person name="Xiao L."/>
        </authorList>
    </citation>
    <scope>NUCLEOTIDE SEQUENCE [LARGE SCALE GENOMIC DNA]</scope>
    <source>
        <strain evidence="3">30847</strain>
    </source>
</reference>
<dbReference type="RefSeq" id="XP_067069655.1">
    <property type="nucleotide sequence ID" value="XM_067211620.1"/>
</dbReference>
<accession>A0A1J4MU70</accession>
<protein>
    <submittedName>
        <fullName evidence="3">Uncharacterized protein</fullName>
    </submittedName>
</protein>
<feature type="region of interest" description="Disordered" evidence="1">
    <location>
        <begin position="343"/>
        <end position="397"/>
    </location>
</feature>
<evidence type="ECO:0000313" key="3">
    <source>
        <dbReference type="EMBL" id="OII77809.1"/>
    </source>
</evidence>
<evidence type="ECO:0000256" key="1">
    <source>
        <dbReference type="SAM" id="MobiDB-lite"/>
    </source>
</evidence>
<comment type="caution">
    <text evidence="3">The sequence shown here is derived from an EMBL/GenBank/DDBJ whole genome shotgun (WGS) entry which is preliminary data.</text>
</comment>
<organism evidence="3 4">
    <name type="scientific">Cryptosporidium andersoni</name>
    <dbReference type="NCBI Taxonomy" id="117008"/>
    <lineage>
        <taxon>Eukaryota</taxon>
        <taxon>Sar</taxon>
        <taxon>Alveolata</taxon>
        <taxon>Apicomplexa</taxon>
        <taxon>Conoidasida</taxon>
        <taxon>Coccidia</taxon>
        <taxon>Eucoccidiorida</taxon>
        <taxon>Eimeriorina</taxon>
        <taxon>Cryptosporidiidae</taxon>
        <taxon>Cryptosporidium</taxon>
    </lineage>
</organism>
<dbReference type="OrthoDB" id="343653at2759"/>
<feature type="signal peptide" evidence="2">
    <location>
        <begin position="1"/>
        <end position="22"/>
    </location>
</feature>
<gene>
    <name evidence="3" type="ORF">cand_013850</name>
</gene>
<name>A0A1J4MU70_9CRYT</name>
<dbReference type="Proteomes" id="UP000186804">
    <property type="component" value="Unassembled WGS sequence"/>
</dbReference>
<keyword evidence="4" id="KW-1185">Reference proteome</keyword>
<feature type="compositionally biased region" description="Low complexity" evidence="1">
    <location>
        <begin position="376"/>
        <end position="397"/>
    </location>
</feature>